<reference evidence="2" key="1">
    <citation type="journal article" date="2023" name="GigaByte">
        <title>Genome assembly of the bearded iris, Iris pallida Lam.</title>
        <authorList>
            <person name="Bruccoleri R.E."/>
            <person name="Oakeley E.J."/>
            <person name="Faust A.M.E."/>
            <person name="Altorfer M."/>
            <person name="Dessus-Babus S."/>
            <person name="Burckhardt D."/>
            <person name="Oertli M."/>
            <person name="Naumann U."/>
            <person name="Petersen F."/>
            <person name="Wong J."/>
        </authorList>
    </citation>
    <scope>NUCLEOTIDE SEQUENCE</scope>
    <source>
        <strain evidence="2">GSM-AAB239-AS_SAM_17_03QT</strain>
    </source>
</reference>
<evidence type="ECO:0000256" key="1">
    <source>
        <dbReference type="SAM" id="MobiDB-lite"/>
    </source>
</evidence>
<dbReference type="AlphaFoldDB" id="A0AAX6E0Y8"/>
<comment type="caution">
    <text evidence="2">The sequence shown here is derived from an EMBL/GenBank/DDBJ whole genome shotgun (WGS) entry which is preliminary data.</text>
</comment>
<proteinExistence type="predicted"/>
<keyword evidence="3" id="KW-1185">Reference proteome</keyword>
<sequence length="214" mass="23803">MQHPLRLRTDHHVIFRAPGPSSDQEIFSEFFNCWLSEIERDLRLLYAMAAASPRRARQPVHRRPAGPGPRRPDRRPPRVLHPSQVGVGPRGRAADVQPDVDQLDRKPVLLGGRVQAVVGVPRALLQVGAAAGLAAGEGDDAAARPRLEAEGDLGDLSHSQLVRIDSLMRETIRHEREISEQEASAQESVGSTSMGPYRTKSRRRYWSRRRRAAG</sequence>
<organism evidence="2 3">
    <name type="scientific">Iris pallida</name>
    <name type="common">Sweet iris</name>
    <dbReference type="NCBI Taxonomy" id="29817"/>
    <lineage>
        <taxon>Eukaryota</taxon>
        <taxon>Viridiplantae</taxon>
        <taxon>Streptophyta</taxon>
        <taxon>Embryophyta</taxon>
        <taxon>Tracheophyta</taxon>
        <taxon>Spermatophyta</taxon>
        <taxon>Magnoliopsida</taxon>
        <taxon>Liliopsida</taxon>
        <taxon>Asparagales</taxon>
        <taxon>Iridaceae</taxon>
        <taxon>Iridoideae</taxon>
        <taxon>Irideae</taxon>
        <taxon>Iris</taxon>
    </lineage>
</organism>
<dbReference type="PANTHER" id="PTHR46354">
    <property type="entry name" value="DOG1 DOMAIN-CONTAINING PROTEIN"/>
    <property type="match status" value="1"/>
</dbReference>
<evidence type="ECO:0000313" key="2">
    <source>
        <dbReference type="EMBL" id="KAJ6797732.1"/>
    </source>
</evidence>
<protein>
    <submittedName>
        <fullName evidence="2">Transcription factor TGA6</fullName>
    </submittedName>
</protein>
<feature type="compositionally biased region" description="Basic residues" evidence="1">
    <location>
        <begin position="54"/>
        <end position="64"/>
    </location>
</feature>
<feature type="compositionally biased region" description="Basic residues" evidence="1">
    <location>
        <begin position="199"/>
        <end position="214"/>
    </location>
</feature>
<reference evidence="2" key="2">
    <citation type="submission" date="2023-04" db="EMBL/GenBank/DDBJ databases">
        <authorList>
            <person name="Bruccoleri R.E."/>
            <person name="Oakeley E.J."/>
            <person name="Faust A.-M."/>
            <person name="Dessus-Babus S."/>
            <person name="Altorfer M."/>
            <person name="Burckhardt D."/>
            <person name="Oertli M."/>
            <person name="Naumann U."/>
            <person name="Petersen F."/>
            <person name="Wong J."/>
        </authorList>
    </citation>
    <scope>NUCLEOTIDE SEQUENCE</scope>
    <source>
        <strain evidence="2">GSM-AAB239-AS_SAM_17_03QT</strain>
        <tissue evidence="2">Leaf</tissue>
    </source>
</reference>
<dbReference type="Proteomes" id="UP001140949">
    <property type="component" value="Unassembled WGS sequence"/>
</dbReference>
<dbReference type="PANTHER" id="PTHR46354:SF4">
    <property type="entry name" value="PROTEIN DOG1-LIKE 3"/>
    <property type="match status" value="1"/>
</dbReference>
<accession>A0AAX6E0Y8</accession>
<evidence type="ECO:0000313" key="3">
    <source>
        <dbReference type="Proteomes" id="UP001140949"/>
    </source>
</evidence>
<feature type="region of interest" description="Disordered" evidence="1">
    <location>
        <begin position="53"/>
        <end position="100"/>
    </location>
</feature>
<feature type="region of interest" description="Disordered" evidence="1">
    <location>
        <begin position="173"/>
        <end position="214"/>
    </location>
</feature>
<dbReference type="EMBL" id="JANAVB010040805">
    <property type="protein sequence ID" value="KAJ6797732.1"/>
    <property type="molecule type" value="Genomic_DNA"/>
</dbReference>
<gene>
    <name evidence="2" type="ORF">M6B38_215600</name>
</gene>
<dbReference type="InterPro" id="IPR051886">
    <property type="entry name" value="Seed_Dev/Stress_Resp_Reg"/>
</dbReference>
<name>A0AAX6E0Y8_IRIPA</name>